<dbReference type="PROSITE" id="PS51898">
    <property type="entry name" value="TYR_RECOMBINASE"/>
    <property type="match status" value="1"/>
</dbReference>
<dbReference type="PANTHER" id="PTHR30349">
    <property type="entry name" value="PHAGE INTEGRASE-RELATED"/>
    <property type="match status" value="1"/>
</dbReference>
<dbReference type="InterPro" id="IPR050090">
    <property type="entry name" value="Tyrosine_recombinase_XerCD"/>
</dbReference>
<dbReference type="InterPro" id="IPR002104">
    <property type="entry name" value="Integrase_catalytic"/>
</dbReference>
<dbReference type="InterPro" id="IPR010998">
    <property type="entry name" value="Integrase_recombinase_N"/>
</dbReference>
<dbReference type="InterPro" id="IPR011010">
    <property type="entry name" value="DNA_brk_join_enz"/>
</dbReference>
<reference evidence="5 6" key="1">
    <citation type="submission" date="2024-03" db="EMBL/GenBank/DDBJ databases">
        <authorList>
            <person name="Cao K."/>
        </authorList>
    </citation>
    <scope>NUCLEOTIDE SEQUENCE [LARGE SCALE GENOMIC DNA]</scope>
    <source>
        <strain evidence="5 6">MCCC 1K00696</strain>
    </source>
</reference>
<evidence type="ECO:0000313" key="5">
    <source>
        <dbReference type="EMBL" id="WYW56742.1"/>
    </source>
</evidence>
<evidence type="ECO:0000313" key="6">
    <source>
        <dbReference type="Proteomes" id="UP001491088"/>
    </source>
</evidence>
<feature type="domain" description="Tyr recombinase" evidence="4">
    <location>
        <begin position="222"/>
        <end position="403"/>
    </location>
</feature>
<dbReference type="Gene3D" id="1.10.443.10">
    <property type="entry name" value="Intergrase catalytic core"/>
    <property type="match status" value="1"/>
</dbReference>
<dbReference type="RefSeq" id="WP_340934753.1">
    <property type="nucleotide sequence ID" value="NZ_CP150496.1"/>
</dbReference>
<dbReference type="Pfam" id="PF17293">
    <property type="entry name" value="Arm-DNA-bind_5"/>
    <property type="match status" value="1"/>
</dbReference>
<sequence length="407" mass="47922">MKTSTTFSMLFWLKQSKAKNGKAPLYARLTVNGQRVEISLKRKIKVANWNSSKNRVKGTNQEARTINEYLNQVQKGIVQSKNELTLENKFITSQAIKSRYLKEDEQNHTINDIIKYHNEDMVNKLRWGTQKNYYTTQKYISRFIKKRFNTSDMYLKQLDYNFILKFEKFLREYQPLDHQKKMGNNSVMKHIERFRKMITLSFKLEWIERDPFINFKAKFDKVERGYLTEMELESIEEKQFSIPRLQLVKDLFIFSCYTGLSYIDVINLTEENINLGIDGELWIIKKREKTNKQLRIPILPKAKKLIDKYKTYPKPVINGTIFPKISNQKLNSYLKEVADVCSIKKNLTFHLARHTFATTVTLTNGVPIETVSQLLGHSRISTTQIYAKVIERKVSEDIAALKKKLIS</sequence>
<dbReference type="CDD" id="cd01185">
    <property type="entry name" value="INTN1_C_like"/>
    <property type="match status" value="1"/>
</dbReference>
<dbReference type="EMBL" id="CP150496">
    <property type="protein sequence ID" value="WYW56742.1"/>
    <property type="molecule type" value="Genomic_DNA"/>
</dbReference>
<keyword evidence="6" id="KW-1185">Reference proteome</keyword>
<keyword evidence="2" id="KW-0238">DNA-binding</keyword>
<proteinExistence type="inferred from homology"/>
<evidence type="ECO:0000256" key="3">
    <source>
        <dbReference type="ARBA" id="ARBA00023172"/>
    </source>
</evidence>
<dbReference type="SUPFAM" id="SSF56349">
    <property type="entry name" value="DNA breaking-rejoining enzymes"/>
    <property type="match status" value="1"/>
</dbReference>
<comment type="similarity">
    <text evidence="1">Belongs to the 'phage' integrase family.</text>
</comment>
<dbReference type="InterPro" id="IPR035386">
    <property type="entry name" value="Arm-DNA-bind_5"/>
</dbReference>
<evidence type="ECO:0000259" key="4">
    <source>
        <dbReference type="PROSITE" id="PS51898"/>
    </source>
</evidence>
<dbReference type="InterPro" id="IPR025269">
    <property type="entry name" value="SAM-like_dom"/>
</dbReference>
<dbReference type="PANTHER" id="PTHR30349:SF64">
    <property type="entry name" value="PROPHAGE INTEGRASE INTD-RELATED"/>
    <property type="match status" value="1"/>
</dbReference>
<dbReference type="Pfam" id="PF00589">
    <property type="entry name" value="Phage_integrase"/>
    <property type="match status" value="1"/>
</dbReference>
<organism evidence="5 6">
    <name type="scientific">Polaribacter marinaquae</name>
    <dbReference type="NCBI Taxonomy" id="1642819"/>
    <lineage>
        <taxon>Bacteria</taxon>
        <taxon>Pseudomonadati</taxon>
        <taxon>Bacteroidota</taxon>
        <taxon>Flavobacteriia</taxon>
        <taxon>Flavobacteriales</taxon>
        <taxon>Flavobacteriaceae</taxon>
    </lineage>
</organism>
<evidence type="ECO:0000256" key="2">
    <source>
        <dbReference type="ARBA" id="ARBA00023125"/>
    </source>
</evidence>
<name>A0ABZ2TUD6_9FLAO</name>
<protein>
    <submittedName>
        <fullName evidence="5">Site-specific integrase</fullName>
    </submittedName>
</protein>
<keyword evidence="3" id="KW-0233">DNA recombination</keyword>
<dbReference type="InterPro" id="IPR013762">
    <property type="entry name" value="Integrase-like_cat_sf"/>
</dbReference>
<dbReference type="Proteomes" id="UP001491088">
    <property type="component" value="Chromosome"/>
</dbReference>
<accession>A0ABZ2TUD6</accession>
<dbReference type="Pfam" id="PF13102">
    <property type="entry name" value="Phage_int_SAM_5"/>
    <property type="match status" value="1"/>
</dbReference>
<evidence type="ECO:0000256" key="1">
    <source>
        <dbReference type="ARBA" id="ARBA00008857"/>
    </source>
</evidence>
<dbReference type="Gene3D" id="1.10.150.130">
    <property type="match status" value="1"/>
</dbReference>
<gene>
    <name evidence="5" type="ORF">WG950_05670</name>
</gene>